<evidence type="ECO:0000313" key="3">
    <source>
        <dbReference type="EMBL" id="UWX73386.1"/>
    </source>
</evidence>
<proteinExistence type="predicted"/>
<organism evidence="2 5">
    <name type="scientific">Burkholderia gladioli</name>
    <name type="common">Pseudomonas marginata</name>
    <name type="synonym">Phytomonas marginata</name>
    <dbReference type="NCBI Taxonomy" id="28095"/>
    <lineage>
        <taxon>Bacteria</taxon>
        <taxon>Pseudomonadati</taxon>
        <taxon>Pseudomonadota</taxon>
        <taxon>Betaproteobacteria</taxon>
        <taxon>Burkholderiales</taxon>
        <taxon>Burkholderiaceae</taxon>
        <taxon>Burkholderia</taxon>
    </lineage>
</organism>
<accession>A0A095FE48</accession>
<evidence type="ECO:0000313" key="4">
    <source>
        <dbReference type="Proteomes" id="UP000029590"/>
    </source>
</evidence>
<dbReference type="Pfam" id="PF25860">
    <property type="entry name" value="CPPA"/>
    <property type="match status" value="1"/>
</dbReference>
<dbReference type="EMBL" id="JPGG01000016">
    <property type="protein sequence ID" value="KGC15598.1"/>
    <property type="molecule type" value="Genomic_DNA"/>
</dbReference>
<dbReference type="AlphaFoldDB" id="A0A095FE48"/>
<evidence type="ECO:0000313" key="2">
    <source>
        <dbReference type="EMBL" id="PEH42697.1"/>
    </source>
</evidence>
<reference evidence="1 4" key="1">
    <citation type="submission" date="2014-04" db="EMBL/GenBank/DDBJ databases">
        <authorList>
            <person name="Bishop-Lilly K.A."/>
            <person name="Broomall S.M."/>
            <person name="Chain P.S."/>
            <person name="Chertkov O."/>
            <person name="Coyne S.R."/>
            <person name="Daligault H.E."/>
            <person name="Davenport K.W."/>
            <person name="Erkkila T."/>
            <person name="Frey K.G."/>
            <person name="Gibbons H.S."/>
            <person name="Gu W."/>
            <person name="Jaissle J."/>
            <person name="Johnson S.L."/>
            <person name="Koroleva G.I."/>
            <person name="Ladner J.T."/>
            <person name="Lo C.-C."/>
            <person name="Minogue T.D."/>
            <person name="Munk C."/>
            <person name="Palacios G.F."/>
            <person name="Redden C.L."/>
            <person name="Rosenzweig C.N."/>
            <person name="Scholz M.B."/>
            <person name="Teshima H."/>
            <person name="Xu Y."/>
        </authorList>
    </citation>
    <scope>NUCLEOTIDE SEQUENCE [LARGE SCALE GENOMIC DNA]</scope>
    <source>
        <strain evidence="1">Gladioli</strain>
        <strain evidence="4">gladioli</strain>
    </source>
</reference>
<reference evidence="2" key="2">
    <citation type="submission" date="2017-09" db="EMBL/GenBank/DDBJ databases">
        <title>FDA dAtabase for Regulatory Grade micrObial Sequences (FDA-ARGOS): Supporting development and validation of Infectious Disease Dx tests.</title>
        <authorList>
            <person name="Minogue T."/>
            <person name="Wolcott M."/>
            <person name="Wasieloski L."/>
            <person name="Aguilar W."/>
            <person name="Moore D."/>
            <person name="Tallon L.J."/>
            <person name="Sadzewicz L."/>
            <person name="Ott S."/>
            <person name="Zhao X."/>
            <person name="Nagaraj S."/>
            <person name="Vavikolanu K."/>
            <person name="Aluvathingal J."/>
            <person name="Nadendla S."/>
            <person name="Sichtig H."/>
        </authorList>
    </citation>
    <scope>NUCLEOTIDE SEQUENCE</scope>
    <source>
        <strain evidence="2">FDAARGOS_390</strain>
    </source>
</reference>
<dbReference type="InterPro" id="IPR058891">
    <property type="entry name" value="CPPA"/>
</dbReference>
<name>A0A095FE48_BURGA</name>
<dbReference type="Proteomes" id="UP000029590">
    <property type="component" value="Unassembled WGS sequence"/>
</dbReference>
<sequence length="89" mass="10228">MEHRVRLVNDTDRQVFAWLRSQAGDIRVARALHQLGRTRKPYVSALCRYLGLRPPLTIQRPVRRAAADHSVGDHYLALIRQHLASHAAR</sequence>
<dbReference type="EMBL" id="PDDY01000001">
    <property type="protein sequence ID" value="PEH42697.1"/>
    <property type="molecule type" value="Genomic_DNA"/>
</dbReference>
<dbReference type="Proteomes" id="UP001059745">
    <property type="component" value="Chromosome 2"/>
</dbReference>
<reference evidence="5" key="3">
    <citation type="submission" date="2017-09" db="EMBL/GenBank/DDBJ databases">
        <title>FDA dAtabase for Regulatory Grade micrObial Sequences (FDA-ARGOS): Supporting development and validation of Infectious Disease Dx tests.</title>
        <authorList>
            <person name="Minogue T."/>
            <person name="Wolcott M."/>
            <person name="Wasieloski L."/>
            <person name="Aguilar W."/>
            <person name="Moore D."/>
            <person name="Tallon L."/>
            <person name="Sadzewicz L."/>
            <person name="Ott S."/>
            <person name="Zhao X."/>
            <person name="Nagaraj S."/>
            <person name="Vavikolanu K."/>
            <person name="Aluvathingal J."/>
            <person name="Nadendla S."/>
            <person name="Sichtig H."/>
        </authorList>
    </citation>
    <scope>NUCLEOTIDE SEQUENCE [LARGE SCALE GENOMIC DNA]</scope>
    <source>
        <strain evidence="5">FDAARGOS_390</strain>
    </source>
</reference>
<gene>
    <name evidence="2" type="ORF">CRM94_11325</name>
    <name evidence="1" type="ORF">DM48_2405</name>
    <name evidence="3" type="ORF">NYZ96_33875</name>
</gene>
<evidence type="ECO:0000313" key="1">
    <source>
        <dbReference type="EMBL" id="KGC15598.1"/>
    </source>
</evidence>
<dbReference type="OrthoDB" id="8965940at2"/>
<dbReference type="EMBL" id="CP104215">
    <property type="protein sequence ID" value="UWX73386.1"/>
    <property type="molecule type" value="Genomic_DNA"/>
</dbReference>
<evidence type="ECO:0000313" key="5">
    <source>
        <dbReference type="Proteomes" id="UP000220629"/>
    </source>
</evidence>
<protein>
    <submittedName>
        <fullName evidence="2">Uncharacterized protein</fullName>
    </submittedName>
</protein>
<dbReference type="RefSeq" id="WP_036056077.1">
    <property type="nucleotide sequence ID" value="NZ_CADEPO010000031.1"/>
</dbReference>
<dbReference type="Proteomes" id="UP000220629">
    <property type="component" value="Unassembled WGS sequence"/>
</dbReference>
<dbReference type="KEGG" id="bgo:BM43_5361"/>
<reference evidence="3" key="4">
    <citation type="submission" date="2022-09" db="EMBL/GenBank/DDBJ databases">
        <title>Genomic of Burkholderia gladioli.</title>
        <authorList>
            <person name="Wu H."/>
        </authorList>
    </citation>
    <scope>NUCLEOTIDE SEQUENCE</scope>
    <source>
        <strain evidence="3">ZN-S4</strain>
    </source>
</reference>